<gene>
    <name evidence="6" type="ORF">FC65_GL000595</name>
</gene>
<dbReference type="PANTHER" id="PTHR14226:SF25">
    <property type="entry name" value="PHOSPHOESTERASE"/>
    <property type="match status" value="1"/>
</dbReference>
<comment type="caution">
    <text evidence="4">Lacks conserved residue(s) required for the propagation of feature annotation.</text>
</comment>
<organism evidence="6 7">
    <name type="scientific">Ligilactobacillus acidipiscis DSM 15836</name>
    <dbReference type="NCBI Taxonomy" id="1423716"/>
    <lineage>
        <taxon>Bacteria</taxon>
        <taxon>Bacillati</taxon>
        <taxon>Bacillota</taxon>
        <taxon>Bacilli</taxon>
        <taxon>Lactobacillales</taxon>
        <taxon>Lactobacillaceae</taxon>
        <taxon>Ligilactobacillus</taxon>
    </lineage>
</organism>
<comment type="caution">
    <text evidence="6">The sequence shown here is derived from an EMBL/GenBank/DDBJ whole genome shotgun (WGS) entry which is preliminary data.</text>
</comment>
<dbReference type="PROSITE" id="PS51635">
    <property type="entry name" value="PNPLA"/>
    <property type="match status" value="1"/>
</dbReference>
<dbReference type="GO" id="GO:0016787">
    <property type="term" value="F:hydrolase activity"/>
    <property type="evidence" value="ECO:0007669"/>
    <property type="project" value="UniProtKB-KW"/>
</dbReference>
<dbReference type="InterPro" id="IPR037483">
    <property type="entry name" value="YjjU-like"/>
</dbReference>
<proteinExistence type="predicted"/>
<dbReference type="EMBL" id="AZFI01000016">
    <property type="protein sequence ID" value="KRM30351.1"/>
    <property type="molecule type" value="Genomic_DNA"/>
</dbReference>
<dbReference type="InterPro" id="IPR050301">
    <property type="entry name" value="NTE"/>
</dbReference>
<evidence type="ECO:0000256" key="3">
    <source>
        <dbReference type="ARBA" id="ARBA00023098"/>
    </source>
</evidence>
<dbReference type="InterPro" id="IPR045943">
    <property type="entry name" value="DUF6363"/>
</dbReference>
<dbReference type="CDD" id="cd07208">
    <property type="entry name" value="Pat_hypo_Ecoli_yjju_like"/>
    <property type="match status" value="1"/>
</dbReference>
<feature type="short sequence motif" description="GXSXG" evidence="4">
    <location>
        <begin position="48"/>
        <end position="52"/>
    </location>
</feature>
<feature type="short sequence motif" description="DGA/G" evidence="4">
    <location>
        <begin position="170"/>
        <end position="172"/>
    </location>
</feature>
<evidence type="ECO:0000313" key="6">
    <source>
        <dbReference type="EMBL" id="KRM30351.1"/>
    </source>
</evidence>
<keyword evidence="2 4" id="KW-0442">Lipid degradation</keyword>
<evidence type="ECO:0000256" key="1">
    <source>
        <dbReference type="ARBA" id="ARBA00022801"/>
    </source>
</evidence>
<evidence type="ECO:0000313" key="7">
    <source>
        <dbReference type="Proteomes" id="UP000051217"/>
    </source>
</evidence>
<name>A0ABR5PM57_9LACO</name>
<dbReference type="Gene3D" id="3.40.1090.10">
    <property type="entry name" value="Cytosolic phospholipase A2 catalytic domain"/>
    <property type="match status" value="1"/>
</dbReference>
<feature type="active site" description="Proton acceptor" evidence="4">
    <location>
        <position position="170"/>
    </location>
</feature>
<feature type="active site" description="Nucleophile" evidence="4">
    <location>
        <position position="50"/>
    </location>
</feature>
<evidence type="ECO:0000256" key="2">
    <source>
        <dbReference type="ARBA" id="ARBA00022963"/>
    </source>
</evidence>
<dbReference type="Proteomes" id="UP000051217">
    <property type="component" value="Unassembled WGS sequence"/>
</dbReference>
<dbReference type="SUPFAM" id="SSF52151">
    <property type="entry name" value="FabD/lysophospholipase-like"/>
    <property type="match status" value="1"/>
</dbReference>
<accession>A0ABR5PM57</accession>
<sequence length="295" mass="33854">MVQIQNGSVYILEKAALILEGGALRSFFTSSILDYFLEHDVEFEYVHGVSAGTLCAMNYISKQRNRSSNINLHFLHDKRYISVSNLWNNGGIFNLDFLFSPDCFAYSPFDWDTYRHSQQVFEITATNCETGEAQIFRKQADNDQVEAIKASSSIPLLSDIRLIDGQHYLDGGIADSIPFKRAQELGYDKIVVVVTRDLGYRKPENGAAMNNMIKRRYKQYPNFVQAFIDRPKHYNQSLNELEKLEKEGKIFVLRPAAPVTVSHFERDDSKLIDLYHKGTETIVEQMPALKKYLTK</sequence>
<keyword evidence="7" id="KW-1185">Reference proteome</keyword>
<feature type="domain" description="PNPLA" evidence="5">
    <location>
        <begin position="17"/>
        <end position="183"/>
    </location>
</feature>
<evidence type="ECO:0000256" key="4">
    <source>
        <dbReference type="PROSITE-ProRule" id="PRU01161"/>
    </source>
</evidence>
<evidence type="ECO:0000259" key="5">
    <source>
        <dbReference type="PROSITE" id="PS51635"/>
    </source>
</evidence>
<reference evidence="6 7" key="1">
    <citation type="journal article" date="2015" name="Genome Announc.">
        <title>Expanding the biotechnology potential of lactobacilli through comparative genomics of 213 strains and associated genera.</title>
        <authorList>
            <person name="Sun Z."/>
            <person name="Harris H.M."/>
            <person name="McCann A."/>
            <person name="Guo C."/>
            <person name="Argimon S."/>
            <person name="Zhang W."/>
            <person name="Yang X."/>
            <person name="Jeffery I.B."/>
            <person name="Cooney J.C."/>
            <person name="Kagawa T.F."/>
            <person name="Liu W."/>
            <person name="Song Y."/>
            <person name="Salvetti E."/>
            <person name="Wrobel A."/>
            <person name="Rasinkangas P."/>
            <person name="Parkhill J."/>
            <person name="Rea M.C."/>
            <person name="O'Sullivan O."/>
            <person name="Ritari J."/>
            <person name="Douillard F.P."/>
            <person name="Paul Ross R."/>
            <person name="Yang R."/>
            <person name="Briner A.E."/>
            <person name="Felis G.E."/>
            <person name="de Vos W.M."/>
            <person name="Barrangou R."/>
            <person name="Klaenhammer T.R."/>
            <person name="Caufield P.W."/>
            <person name="Cui Y."/>
            <person name="Zhang H."/>
            <person name="O'Toole P.W."/>
        </authorList>
    </citation>
    <scope>NUCLEOTIDE SEQUENCE [LARGE SCALE GENOMIC DNA]</scope>
    <source>
        <strain evidence="6 7">DSM 15836</strain>
    </source>
</reference>
<keyword evidence="1 4" id="KW-0378">Hydrolase</keyword>
<protein>
    <submittedName>
        <fullName evidence="6">Alpha-beta hydrolase family esterase</fullName>
    </submittedName>
</protein>
<keyword evidence="3 4" id="KW-0443">Lipid metabolism</keyword>
<dbReference type="InterPro" id="IPR002641">
    <property type="entry name" value="PNPLA_dom"/>
</dbReference>
<dbReference type="InterPro" id="IPR016035">
    <property type="entry name" value="Acyl_Trfase/lysoPLipase"/>
</dbReference>
<dbReference type="Pfam" id="PF19890">
    <property type="entry name" value="DUF6363"/>
    <property type="match status" value="1"/>
</dbReference>
<dbReference type="Pfam" id="PF01734">
    <property type="entry name" value="Patatin"/>
    <property type="match status" value="1"/>
</dbReference>
<dbReference type="PANTHER" id="PTHR14226">
    <property type="entry name" value="NEUROPATHY TARGET ESTERASE/SWISS CHEESE D.MELANOGASTER"/>
    <property type="match status" value="1"/>
</dbReference>